<evidence type="ECO:0000256" key="1">
    <source>
        <dbReference type="SAM" id="Coils"/>
    </source>
</evidence>
<reference evidence="3" key="2">
    <citation type="journal article" date="2023" name="IMA Fungus">
        <title>Comparative genomic study of the Penicillium genus elucidates a diverse pangenome and 15 lateral gene transfer events.</title>
        <authorList>
            <person name="Petersen C."/>
            <person name="Sorensen T."/>
            <person name="Nielsen M.R."/>
            <person name="Sondergaard T.E."/>
            <person name="Sorensen J.L."/>
            <person name="Fitzpatrick D.A."/>
            <person name="Frisvad J.C."/>
            <person name="Nielsen K.L."/>
        </authorList>
    </citation>
    <scope>NUCLEOTIDE SEQUENCE</scope>
    <source>
        <strain evidence="3">IBT 16125</strain>
    </source>
</reference>
<dbReference type="EMBL" id="JAPVEA010000006">
    <property type="protein sequence ID" value="KAJ5449496.1"/>
    <property type="molecule type" value="Genomic_DNA"/>
</dbReference>
<dbReference type="AlphaFoldDB" id="A0AAD6C562"/>
<dbReference type="GeneID" id="81599570"/>
<dbReference type="Proteomes" id="UP001213681">
    <property type="component" value="Unassembled WGS sequence"/>
</dbReference>
<evidence type="ECO:0000256" key="2">
    <source>
        <dbReference type="SAM" id="MobiDB-lite"/>
    </source>
</evidence>
<protein>
    <submittedName>
        <fullName evidence="3">Uncharacterized protein</fullName>
    </submittedName>
</protein>
<feature type="coiled-coil region" evidence="1">
    <location>
        <begin position="28"/>
        <end position="66"/>
    </location>
</feature>
<accession>A0AAD6C562</accession>
<feature type="region of interest" description="Disordered" evidence="2">
    <location>
        <begin position="106"/>
        <end position="137"/>
    </location>
</feature>
<evidence type="ECO:0000313" key="4">
    <source>
        <dbReference type="Proteomes" id="UP001213681"/>
    </source>
</evidence>
<sequence>MDTEEILRTIASMYARTTQTERQTERIVSEYKRELSKTRDALERTRIDLERTRNDLEETVKMAELLCDVNRRLGTVTDYLLKQQGRLDDKDCNSFEAMFNILLKQAETRGDEPDVDQGSKSDRQGEAEQPAGVIALG</sequence>
<comment type="caution">
    <text evidence="3">The sequence shown here is derived from an EMBL/GenBank/DDBJ whole genome shotgun (WGS) entry which is preliminary data.</text>
</comment>
<organism evidence="3 4">
    <name type="scientific">Penicillium daleae</name>
    <dbReference type="NCBI Taxonomy" id="63821"/>
    <lineage>
        <taxon>Eukaryota</taxon>
        <taxon>Fungi</taxon>
        <taxon>Dikarya</taxon>
        <taxon>Ascomycota</taxon>
        <taxon>Pezizomycotina</taxon>
        <taxon>Eurotiomycetes</taxon>
        <taxon>Eurotiomycetidae</taxon>
        <taxon>Eurotiales</taxon>
        <taxon>Aspergillaceae</taxon>
        <taxon>Penicillium</taxon>
    </lineage>
</organism>
<reference evidence="3" key="1">
    <citation type="submission" date="2022-12" db="EMBL/GenBank/DDBJ databases">
        <authorList>
            <person name="Petersen C."/>
        </authorList>
    </citation>
    <scope>NUCLEOTIDE SEQUENCE</scope>
    <source>
        <strain evidence="3">IBT 16125</strain>
    </source>
</reference>
<gene>
    <name evidence="3" type="ORF">N7458_005945</name>
</gene>
<keyword evidence="4" id="KW-1185">Reference proteome</keyword>
<dbReference type="RefSeq" id="XP_056765031.1">
    <property type="nucleotide sequence ID" value="XM_056909327.1"/>
</dbReference>
<proteinExistence type="predicted"/>
<feature type="compositionally biased region" description="Basic and acidic residues" evidence="2">
    <location>
        <begin position="106"/>
        <end position="126"/>
    </location>
</feature>
<evidence type="ECO:0000313" key="3">
    <source>
        <dbReference type="EMBL" id="KAJ5449496.1"/>
    </source>
</evidence>
<keyword evidence="1" id="KW-0175">Coiled coil</keyword>
<name>A0AAD6C562_9EURO</name>